<dbReference type="GO" id="GO:0006879">
    <property type="term" value="P:intracellular iron ion homeostasis"/>
    <property type="evidence" value="ECO:0007669"/>
    <property type="project" value="UniProtKB-KW"/>
</dbReference>
<evidence type="ECO:0000313" key="11">
    <source>
        <dbReference type="EMBL" id="WDE00099.1"/>
    </source>
</evidence>
<evidence type="ECO:0000256" key="5">
    <source>
        <dbReference type="ARBA" id="ARBA00022723"/>
    </source>
</evidence>
<comment type="function">
    <text evidence="8">Iron-storage protein, whose ferroxidase center binds Fe(2+), oxidizes it using dioxygen to Fe(3+), and participates in the subsequent Fe(3+) oxide mineral core formation within the central cavity of the BFR protein shell.</text>
</comment>
<dbReference type="InterPro" id="IPR008331">
    <property type="entry name" value="Ferritin_DPS_dom"/>
</dbReference>
<dbReference type="PANTHER" id="PTHR30295:SF0">
    <property type="entry name" value="BACTERIOFERRITIN"/>
    <property type="match status" value="1"/>
</dbReference>
<proteinExistence type="inferred from homology"/>
<dbReference type="Pfam" id="PF00210">
    <property type="entry name" value="Ferritin"/>
    <property type="match status" value="1"/>
</dbReference>
<evidence type="ECO:0000256" key="2">
    <source>
        <dbReference type="ARBA" id="ARBA00008093"/>
    </source>
</evidence>
<dbReference type="GO" id="GO:0006826">
    <property type="term" value="P:iron ion transport"/>
    <property type="evidence" value="ECO:0007669"/>
    <property type="project" value="InterPro"/>
</dbReference>
<dbReference type="PROSITE" id="PS50905">
    <property type="entry name" value="FERRITIN_LIKE"/>
    <property type="match status" value="1"/>
</dbReference>
<comment type="similarity">
    <text evidence="2 8">Belongs to the bacterioferritin family.</text>
</comment>
<reference evidence="11 12" key="2">
    <citation type="journal article" date="2022" name="Mar. Drugs">
        <title>Bioassay-Guided Fractionation Leads to the Detection of Cholic Acid Generated by the Rare Thalassomonas sp.</title>
        <authorList>
            <person name="Pheiffer F."/>
            <person name="Schneider Y.K."/>
            <person name="Hansen E.H."/>
            <person name="Andersen J.H."/>
            <person name="Isaksson J."/>
            <person name="Busche T."/>
            <person name="R C."/>
            <person name="Kalinowski J."/>
            <person name="Zyl L.V."/>
            <person name="Trindade M."/>
        </authorList>
    </citation>
    <scope>NUCLEOTIDE SEQUENCE [LARGE SCALE GENOMIC DNA]</scope>
    <source>
        <strain evidence="11 12">A5K-106</strain>
    </source>
</reference>
<dbReference type="InterPro" id="IPR009040">
    <property type="entry name" value="Ferritin-like_diiron"/>
</dbReference>
<feature type="binding site" evidence="9">
    <location>
        <position position="54"/>
    </location>
    <ligand>
        <name>Fe cation</name>
        <dbReference type="ChEBI" id="CHEBI:24875"/>
        <label>1</label>
    </ligand>
</feature>
<dbReference type="InterPro" id="IPR009078">
    <property type="entry name" value="Ferritin-like_SF"/>
</dbReference>
<feature type="binding site" evidence="9">
    <location>
        <position position="128"/>
    </location>
    <ligand>
        <name>Fe cation</name>
        <dbReference type="ChEBI" id="CHEBI:24875"/>
        <label>1</label>
    </ligand>
</feature>
<keyword evidence="5 8" id="KW-0479">Metal-binding</keyword>
<evidence type="ECO:0000256" key="6">
    <source>
        <dbReference type="ARBA" id="ARBA00023004"/>
    </source>
</evidence>
<evidence type="ECO:0000256" key="4">
    <source>
        <dbReference type="ARBA" id="ARBA00022617"/>
    </source>
</evidence>
<dbReference type="RefSeq" id="WP_044833624.1">
    <property type="nucleotide sequence ID" value="NZ_CP059735.1"/>
</dbReference>
<evidence type="ECO:0000256" key="1">
    <source>
        <dbReference type="ARBA" id="ARBA00001970"/>
    </source>
</evidence>
<dbReference type="Gene3D" id="1.20.1260.10">
    <property type="match status" value="1"/>
</dbReference>
<reference evidence="11 12" key="1">
    <citation type="journal article" date="2015" name="Genome Announc.">
        <title>Draft Genome Sequences of Marine Isolates of Thalassomonas viridans and Thalassomonas actiniarum.</title>
        <authorList>
            <person name="Olonade I."/>
            <person name="van Zyl L.J."/>
            <person name="Trindade M."/>
        </authorList>
    </citation>
    <scope>NUCLEOTIDE SEQUENCE [LARGE SCALE GENOMIC DNA]</scope>
    <source>
        <strain evidence="11 12">A5K-106</strain>
    </source>
</reference>
<dbReference type="EC" id="1.16.3.1" evidence="8"/>
<dbReference type="AlphaFoldDB" id="A0AAE9YTM3"/>
<dbReference type="InterPro" id="IPR002024">
    <property type="entry name" value="Bacterioferritin"/>
</dbReference>
<feature type="domain" description="Ferritin-like diiron" evidence="10">
    <location>
        <begin position="1"/>
        <end position="145"/>
    </location>
</feature>
<evidence type="ECO:0000256" key="3">
    <source>
        <dbReference type="ARBA" id="ARBA00022434"/>
    </source>
</evidence>
<keyword evidence="4" id="KW-0349">Heme</keyword>
<keyword evidence="6 8" id="KW-0408">Iron</keyword>
<evidence type="ECO:0000256" key="8">
    <source>
        <dbReference type="PIRNR" id="PIRNR002560"/>
    </source>
</evidence>
<accession>A0AAE9YTM3</accession>
<dbReference type="GO" id="GO:0005829">
    <property type="term" value="C:cytosol"/>
    <property type="evidence" value="ECO:0007669"/>
    <property type="project" value="TreeGrafter"/>
</dbReference>
<feature type="binding site" evidence="9">
    <location>
        <position position="94"/>
    </location>
    <ligand>
        <name>Fe cation</name>
        <dbReference type="ChEBI" id="CHEBI:24875"/>
        <label>2</label>
    </ligand>
</feature>
<dbReference type="EMBL" id="CP059735">
    <property type="protein sequence ID" value="WDE00099.1"/>
    <property type="molecule type" value="Genomic_DNA"/>
</dbReference>
<dbReference type="NCBIfam" id="TIGR00754">
    <property type="entry name" value="bfr"/>
    <property type="match status" value="1"/>
</dbReference>
<dbReference type="CDD" id="cd00907">
    <property type="entry name" value="Bacterioferritin"/>
    <property type="match status" value="1"/>
</dbReference>
<dbReference type="GO" id="GO:0020037">
    <property type="term" value="F:heme binding"/>
    <property type="evidence" value="ECO:0007669"/>
    <property type="project" value="TreeGrafter"/>
</dbReference>
<evidence type="ECO:0000313" key="12">
    <source>
        <dbReference type="Proteomes" id="UP000032568"/>
    </source>
</evidence>
<protein>
    <recommendedName>
        <fullName evidence="8">Bacterioferritin</fullName>
        <ecNumber evidence="8">1.16.3.1</ecNumber>
    </recommendedName>
</protein>
<dbReference type="Proteomes" id="UP000032568">
    <property type="component" value="Chromosome"/>
</dbReference>
<evidence type="ECO:0000256" key="9">
    <source>
        <dbReference type="PIRSR" id="PIRSR002560-1"/>
    </source>
</evidence>
<dbReference type="GO" id="GO:0008199">
    <property type="term" value="F:ferric iron binding"/>
    <property type="evidence" value="ECO:0007669"/>
    <property type="project" value="InterPro"/>
</dbReference>
<dbReference type="KEGG" id="tact:SG35_005435"/>
<dbReference type="SUPFAM" id="SSF47240">
    <property type="entry name" value="Ferritin-like"/>
    <property type="match status" value="1"/>
</dbReference>
<evidence type="ECO:0000256" key="7">
    <source>
        <dbReference type="ARBA" id="ARBA00036243"/>
    </source>
</evidence>
<comment type="catalytic activity">
    <reaction evidence="7">
        <text>Fe(2+)(in) = Fe(2+)(out)</text>
        <dbReference type="Rhea" id="RHEA:28486"/>
        <dbReference type="ChEBI" id="CHEBI:29033"/>
    </reaction>
</comment>
<organism evidence="11 12">
    <name type="scientific">Thalassomonas actiniarum</name>
    <dbReference type="NCBI Taxonomy" id="485447"/>
    <lineage>
        <taxon>Bacteria</taxon>
        <taxon>Pseudomonadati</taxon>
        <taxon>Pseudomonadota</taxon>
        <taxon>Gammaproteobacteria</taxon>
        <taxon>Alteromonadales</taxon>
        <taxon>Colwelliaceae</taxon>
        <taxon>Thalassomonas</taxon>
    </lineage>
</organism>
<dbReference type="GO" id="GO:0004322">
    <property type="term" value="F:ferroxidase activity"/>
    <property type="evidence" value="ECO:0007669"/>
    <property type="project" value="UniProtKB-EC"/>
</dbReference>
<feature type="binding site" evidence="9">
    <location>
        <position position="128"/>
    </location>
    <ligand>
        <name>Fe cation</name>
        <dbReference type="ChEBI" id="CHEBI:24875"/>
        <label>2</label>
    </ligand>
</feature>
<keyword evidence="3 8" id="KW-0409">Iron storage</keyword>
<gene>
    <name evidence="11" type="primary">bfr</name>
    <name evidence="11" type="ORF">SG35_005435</name>
</gene>
<sequence>MKGDSKAIALLNKALGIKLVAINQYFLHARMYKNWGIDELNEADYDQSILKMKHADKLIERILFLEGLPNLQDLGRLFIGENTPEMLKSNLELEHNCREILQELIRECELMKDYISRDLGENLLEDVEEQIDWLESQEYLIAHAGLENYIQSKMGDD</sequence>
<comment type="cofactor">
    <cofactor evidence="1">
        <name>heme b</name>
        <dbReference type="ChEBI" id="CHEBI:60344"/>
    </cofactor>
</comment>
<evidence type="ECO:0000259" key="10">
    <source>
        <dbReference type="PROSITE" id="PS50905"/>
    </source>
</evidence>
<dbReference type="InterPro" id="IPR012347">
    <property type="entry name" value="Ferritin-like"/>
</dbReference>
<name>A0AAE9YTM3_9GAMM</name>
<dbReference type="PANTHER" id="PTHR30295">
    <property type="entry name" value="BACTERIOFERRITIN"/>
    <property type="match status" value="1"/>
</dbReference>
<dbReference type="PRINTS" id="PR00601">
    <property type="entry name" value="BACFERRITIN"/>
</dbReference>
<dbReference type="PIRSF" id="PIRSF002560">
    <property type="entry name" value="Bacterioferritin"/>
    <property type="match status" value="1"/>
</dbReference>
<keyword evidence="12" id="KW-1185">Reference proteome</keyword>
<feature type="binding site" description="axial binding residue" evidence="9">
    <location>
        <position position="52"/>
    </location>
    <ligand>
        <name>heme b</name>
        <dbReference type="ChEBI" id="CHEBI:60344"/>
        <note>ligand shared between dimeric partners</note>
    </ligand>
    <ligandPart>
        <name>Fe</name>
        <dbReference type="ChEBI" id="CHEBI:18248"/>
    </ligandPart>
</feature>
<comment type="catalytic activity">
    <reaction evidence="8">
        <text>4 Fe(2+) + O2 + 4 H(+) = 4 Fe(3+) + 2 H2O</text>
        <dbReference type="Rhea" id="RHEA:11148"/>
        <dbReference type="ChEBI" id="CHEBI:15377"/>
        <dbReference type="ChEBI" id="CHEBI:15378"/>
        <dbReference type="ChEBI" id="CHEBI:15379"/>
        <dbReference type="ChEBI" id="CHEBI:29033"/>
        <dbReference type="ChEBI" id="CHEBI:29034"/>
        <dbReference type="EC" id="1.16.3.1"/>
    </reaction>
</comment>